<evidence type="ECO:0000256" key="1">
    <source>
        <dbReference type="SAM" id="MobiDB-lite"/>
    </source>
</evidence>
<dbReference type="HOGENOM" id="CLU_055594_1_0_3"/>
<protein>
    <recommendedName>
        <fullName evidence="4">Transposase</fullName>
    </recommendedName>
</protein>
<dbReference type="EMBL" id="CP000806">
    <property type="protein sequence ID" value="ACB50255.1"/>
    <property type="molecule type" value="Genomic_DNA"/>
</dbReference>
<dbReference type="KEGG" id="cyt:cce_0904"/>
<feature type="compositionally biased region" description="Low complexity" evidence="1">
    <location>
        <begin position="96"/>
        <end position="115"/>
    </location>
</feature>
<dbReference type="RefSeq" id="WP_009546136.1">
    <property type="nucleotide sequence ID" value="NC_010546.1"/>
</dbReference>
<feature type="region of interest" description="Disordered" evidence="1">
    <location>
        <begin position="63"/>
        <end position="184"/>
    </location>
</feature>
<gene>
    <name evidence="2" type="ordered locus">cce_0904</name>
</gene>
<feature type="compositionally biased region" description="Polar residues" evidence="1">
    <location>
        <begin position="65"/>
        <end position="79"/>
    </location>
</feature>
<evidence type="ECO:0008006" key="4">
    <source>
        <dbReference type="Google" id="ProtNLM"/>
    </source>
</evidence>
<dbReference type="eggNOG" id="COG2963">
    <property type="taxonomic scope" value="Bacteria"/>
</dbReference>
<proteinExistence type="predicted"/>
<accession>B1WS61</accession>
<dbReference type="Proteomes" id="UP000001203">
    <property type="component" value="Chromosome circular"/>
</dbReference>
<feature type="compositionally biased region" description="Acidic residues" evidence="1">
    <location>
        <begin position="152"/>
        <end position="179"/>
    </location>
</feature>
<organism evidence="2 3">
    <name type="scientific">Crocosphaera subtropica (strain ATCC 51142 / BH68)</name>
    <name type="common">Cyanothece sp. (strain ATCC 51142)</name>
    <dbReference type="NCBI Taxonomy" id="43989"/>
    <lineage>
        <taxon>Bacteria</taxon>
        <taxon>Bacillati</taxon>
        <taxon>Cyanobacteriota</taxon>
        <taxon>Cyanophyceae</taxon>
        <taxon>Oscillatoriophycideae</taxon>
        <taxon>Chroococcales</taxon>
        <taxon>Aphanothecaceae</taxon>
        <taxon>Crocosphaera</taxon>
        <taxon>Crocosphaera subtropica</taxon>
    </lineage>
</organism>
<sequence>MSPKKLTDDDKQEILNLYRQTPETTSTLADRYGVSSSTISRFLKNTLSDVEYEDLIQQKRLARTNKLQTNPEVDSTPQATKPILKVSEEVPPPEPTTNQTEKPETLSPESTSKPKPVVKKETPVLLSQQEDEETEETEELEEVNVVAVGEMLGEELEDSDEDWDDEEDEDEGEEEEEYNDSLSTPEDVQVLPLSAATFPKTCYLVIDRSAELIAKPLKEFAHLGQIPVDEVQQKTLPIFDNHRVARRFSNRSQRVIKIPDGRLLYKTCDYLQAKGITRILMDGQIYSLATKSD</sequence>
<dbReference type="OrthoDB" id="482053at2"/>
<dbReference type="AlphaFoldDB" id="B1WS61"/>
<evidence type="ECO:0000313" key="2">
    <source>
        <dbReference type="EMBL" id="ACB50255.1"/>
    </source>
</evidence>
<reference evidence="2 3" key="1">
    <citation type="journal article" date="2008" name="Proc. Natl. Acad. Sci. U.S.A.">
        <title>The genome of Cyanothece 51142, a unicellular diazotrophic cyanobacterium important in the marine nitrogen cycle.</title>
        <authorList>
            <person name="Welsh E.A."/>
            <person name="Liberton M."/>
            <person name="Stoeckel J."/>
            <person name="Loh T."/>
            <person name="Elvitigala T."/>
            <person name="Wang C."/>
            <person name="Wollam A."/>
            <person name="Fulton R.S."/>
            <person name="Clifton S.W."/>
            <person name="Jacobs J.M."/>
            <person name="Aurora R."/>
            <person name="Ghosh B.K."/>
            <person name="Sherman L.A."/>
            <person name="Smith R.D."/>
            <person name="Wilson R.K."/>
            <person name="Pakrasi H.B."/>
        </authorList>
    </citation>
    <scope>NUCLEOTIDE SEQUENCE [LARGE SCALE GENOMIC DNA]</scope>
    <source>
        <strain evidence="3">ATCC 51142 / BH68</strain>
    </source>
</reference>
<dbReference type="Gene3D" id="1.10.10.60">
    <property type="entry name" value="Homeodomain-like"/>
    <property type="match status" value="1"/>
</dbReference>
<evidence type="ECO:0000313" key="3">
    <source>
        <dbReference type="Proteomes" id="UP000001203"/>
    </source>
</evidence>
<name>B1WS61_CROS5</name>
<keyword evidence="3" id="KW-1185">Reference proteome</keyword>
<dbReference type="STRING" id="43989.cce_0904"/>
<feature type="compositionally biased region" description="Acidic residues" evidence="1">
    <location>
        <begin position="129"/>
        <end position="142"/>
    </location>
</feature>